<dbReference type="SUPFAM" id="SSF52047">
    <property type="entry name" value="RNI-like"/>
    <property type="match status" value="1"/>
</dbReference>
<dbReference type="Proteomes" id="UP001219933">
    <property type="component" value="Chromosome 1"/>
</dbReference>
<protein>
    <submittedName>
        <fullName evidence="1">Uncharacterized protein</fullName>
    </submittedName>
</protein>
<evidence type="ECO:0000313" key="1">
    <source>
        <dbReference type="EMBL" id="WFD34024.1"/>
    </source>
</evidence>
<dbReference type="AlphaFoldDB" id="A0AAF0ESL3"/>
<keyword evidence="2" id="KW-1185">Reference proteome</keyword>
<proteinExistence type="predicted"/>
<dbReference type="EMBL" id="CP119877">
    <property type="protein sequence ID" value="WFD34024.1"/>
    <property type="molecule type" value="Genomic_DNA"/>
</dbReference>
<dbReference type="Gene3D" id="3.80.10.10">
    <property type="entry name" value="Ribonuclease Inhibitor"/>
    <property type="match status" value="1"/>
</dbReference>
<organism evidence="1 2">
    <name type="scientific">Malassezia cuniculi</name>
    <dbReference type="NCBI Taxonomy" id="948313"/>
    <lineage>
        <taxon>Eukaryota</taxon>
        <taxon>Fungi</taxon>
        <taxon>Dikarya</taxon>
        <taxon>Basidiomycota</taxon>
        <taxon>Ustilaginomycotina</taxon>
        <taxon>Malasseziomycetes</taxon>
        <taxon>Malasseziales</taxon>
        <taxon>Malasseziaceae</taxon>
        <taxon>Malassezia</taxon>
    </lineage>
</organism>
<reference evidence="1" key="1">
    <citation type="submission" date="2023-03" db="EMBL/GenBank/DDBJ databases">
        <title>Mating type loci evolution in Malassezia.</title>
        <authorList>
            <person name="Coelho M.A."/>
        </authorList>
    </citation>
    <scope>NUCLEOTIDE SEQUENCE</scope>
    <source>
        <strain evidence="1">CBS 11721</strain>
    </source>
</reference>
<sequence>MHLSGVRLDRSFEELTNASCKRLLEGTFGESLDRCLTCGSLPMHATETKNELHELNLAGNELTSFGASGLTSFVISCRTLVMLELQGNNIGPDFDDIAEFARALGKSNVQYLNISTNMLGPEGISVFFDTLPRSRLATLYISATFTEWEPTMEATMVHSIANYLFDIGRSRNLAALHMMGNAFSQDAHVLFVHTLLGSARSADASKFPDNATAAHVVRAQEPNVSLLLLKYAPEEFTNNLIKPPWWVKYSLYDSHKQPLALEEQLERNARSCRLAQRQATNLRIAARILGCRSKYNGSVPGVFPFAQLPSELKLCVLRHLAPSLNEDQFESVLSYACSASTIGYCCGLNTYARPDVPQIIPFTPWNWETCACRQVHTCPCHEYWDIQQGLDGGSMPTLKHAFSEPFHECTGTNVAPRLGSGN</sequence>
<accession>A0AAF0ESL3</accession>
<name>A0AAF0ESL3_9BASI</name>
<evidence type="ECO:0000313" key="2">
    <source>
        <dbReference type="Proteomes" id="UP001219933"/>
    </source>
</evidence>
<gene>
    <name evidence="1" type="ORF">MCUN1_000852</name>
</gene>
<dbReference type="InterPro" id="IPR032675">
    <property type="entry name" value="LRR_dom_sf"/>
</dbReference>